<dbReference type="Gene3D" id="2.40.30.170">
    <property type="match status" value="1"/>
</dbReference>
<comment type="caution">
    <text evidence="5">The sequence shown here is derived from an EMBL/GenBank/DDBJ whole genome shotgun (WGS) entry which is preliminary data.</text>
</comment>
<organism evidence="5 6">
    <name type="scientific">Archangium gephyra</name>
    <dbReference type="NCBI Taxonomy" id="48"/>
    <lineage>
        <taxon>Bacteria</taxon>
        <taxon>Pseudomonadati</taxon>
        <taxon>Myxococcota</taxon>
        <taxon>Myxococcia</taxon>
        <taxon>Myxococcales</taxon>
        <taxon>Cystobacterineae</taxon>
        <taxon>Archangiaceae</taxon>
        <taxon>Archangium</taxon>
    </lineage>
</organism>
<dbReference type="Proteomes" id="UP000249061">
    <property type="component" value="Unassembled WGS sequence"/>
</dbReference>
<feature type="region of interest" description="Disordered" evidence="3">
    <location>
        <begin position="178"/>
        <end position="209"/>
    </location>
</feature>
<name>A0A2W5UET2_9BACT</name>
<evidence type="ECO:0000259" key="4">
    <source>
        <dbReference type="Pfam" id="PF25917"/>
    </source>
</evidence>
<feature type="domain" description="Multidrug resistance protein MdtA-like barrel-sandwich hybrid" evidence="4">
    <location>
        <begin position="82"/>
        <end position="274"/>
    </location>
</feature>
<proteinExistence type="predicted"/>
<evidence type="ECO:0000256" key="3">
    <source>
        <dbReference type="SAM" id="MobiDB-lite"/>
    </source>
</evidence>
<dbReference type="Gene3D" id="2.40.50.100">
    <property type="match status" value="1"/>
</dbReference>
<keyword evidence="2" id="KW-0175">Coiled coil</keyword>
<dbReference type="EMBL" id="QFQP01000031">
    <property type="protein sequence ID" value="PZR07408.1"/>
    <property type="molecule type" value="Genomic_DNA"/>
</dbReference>
<dbReference type="Gene3D" id="1.10.287.470">
    <property type="entry name" value="Helix hairpin bin"/>
    <property type="match status" value="1"/>
</dbReference>
<dbReference type="InterPro" id="IPR058625">
    <property type="entry name" value="MdtA-like_BSH"/>
</dbReference>
<protein>
    <recommendedName>
        <fullName evidence="4">Multidrug resistance protein MdtA-like barrel-sandwich hybrid domain-containing protein</fullName>
    </recommendedName>
</protein>
<comment type="subcellular location">
    <subcellularLocation>
        <location evidence="1">Cell envelope</location>
    </subcellularLocation>
</comment>
<dbReference type="Pfam" id="PF25917">
    <property type="entry name" value="BSH_RND"/>
    <property type="match status" value="1"/>
</dbReference>
<dbReference type="InterPro" id="IPR050465">
    <property type="entry name" value="UPF0194_transport"/>
</dbReference>
<feature type="compositionally biased region" description="Basic and acidic residues" evidence="3">
    <location>
        <begin position="41"/>
        <end position="51"/>
    </location>
</feature>
<accession>A0A2W5UET2</accession>
<dbReference type="SUPFAM" id="SSF111369">
    <property type="entry name" value="HlyD-like secretion proteins"/>
    <property type="match status" value="2"/>
</dbReference>
<evidence type="ECO:0000256" key="1">
    <source>
        <dbReference type="ARBA" id="ARBA00004196"/>
    </source>
</evidence>
<dbReference type="PANTHER" id="PTHR32347:SF27">
    <property type="entry name" value="RND EFFLUX PUMP MEMBRANE FUSION PROTEIN BARREL-SANDWICH DOMAIN-CONTAINING PROTEIN"/>
    <property type="match status" value="1"/>
</dbReference>
<dbReference type="AlphaFoldDB" id="A0A2W5UET2"/>
<dbReference type="PANTHER" id="PTHR32347">
    <property type="entry name" value="EFFLUX SYSTEM COMPONENT YKNX-RELATED"/>
    <property type="match status" value="1"/>
</dbReference>
<gene>
    <name evidence="5" type="ORF">DI536_27530</name>
</gene>
<dbReference type="GO" id="GO:0030313">
    <property type="term" value="C:cell envelope"/>
    <property type="evidence" value="ECO:0007669"/>
    <property type="project" value="UniProtKB-SubCell"/>
</dbReference>
<evidence type="ECO:0000256" key="2">
    <source>
        <dbReference type="ARBA" id="ARBA00023054"/>
    </source>
</evidence>
<feature type="compositionally biased region" description="Basic and acidic residues" evidence="3">
    <location>
        <begin position="185"/>
        <end position="194"/>
    </location>
</feature>
<reference evidence="5 6" key="1">
    <citation type="submission" date="2017-08" db="EMBL/GenBank/DDBJ databases">
        <title>Infants hospitalized years apart are colonized by the same room-sourced microbial strains.</title>
        <authorList>
            <person name="Brooks B."/>
            <person name="Olm M.R."/>
            <person name="Firek B.A."/>
            <person name="Baker R."/>
            <person name="Thomas B.C."/>
            <person name="Morowitz M.J."/>
            <person name="Banfield J.F."/>
        </authorList>
    </citation>
    <scope>NUCLEOTIDE SEQUENCE [LARGE SCALE GENOMIC DNA]</scope>
    <source>
        <strain evidence="5">S2_003_000_R2_14</strain>
    </source>
</reference>
<evidence type="ECO:0000313" key="5">
    <source>
        <dbReference type="EMBL" id="PZR07408.1"/>
    </source>
</evidence>
<feature type="region of interest" description="Disordered" evidence="3">
    <location>
        <begin position="36"/>
        <end position="57"/>
    </location>
</feature>
<evidence type="ECO:0000313" key="6">
    <source>
        <dbReference type="Proteomes" id="UP000249061"/>
    </source>
</evidence>
<sequence>MSTHTKSRVQLAVFLLMVATCGGQIVRNAVASPVTEPVGADVKKAERDAKSRLGGTDTRDALPVVSASIIGGNGIVEPADRETNVAAQVSAVVRQVLVEEGQHVKKGDLLVQLDDTVEQAALLSAEAELAGERAQLNRVLRGSRVEDRDAANAEAQAAKARADLSAGVLARTEQLAKTGAATPDELERARRQAQTDDATARASNARFRAAESGSRVEEVAFQRARTQAAEARAAQARAQLERLAVRAPADGEVLQVRVRPGELYSAQSSGALVVMGDTSKLRVRMDVDERDVARLKVGASAYVTADAFGERRFSGKVVEVGRRFGRKNVRTDDPIEKNDTKVLETVLELEGTPPLVPGQRVTSFVTL</sequence>